<proteinExistence type="inferred from homology"/>
<evidence type="ECO:0000256" key="4">
    <source>
        <dbReference type="ARBA" id="ARBA00023026"/>
    </source>
</evidence>
<dbReference type="CDD" id="cd06922">
    <property type="entry name" value="ChtBD1_GH18_1"/>
    <property type="match status" value="1"/>
</dbReference>
<evidence type="ECO:0000256" key="1">
    <source>
        <dbReference type="ARBA" id="ARBA00008682"/>
    </source>
</evidence>
<name>A0A1L9WUY8_ASPA1</name>
<dbReference type="PROSITE" id="PS50088">
    <property type="entry name" value="ANK_REPEAT"/>
    <property type="match status" value="1"/>
</dbReference>
<keyword evidence="4" id="KW-0843">Virulence</keyword>
<dbReference type="PROSITE" id="PS51910">
    <property type="entry name" value="GH18_2"/>
    <property type="match status" value="1"/>
</dbReference>
<evidence type="ECO:0000313" key="10">
    <source>
        <dbReference type="EMBL" id="OJJ99922.1"/>
    </source>
</evidence>
<feature type="domain" description="GH18" evidence="9">
    <location>
        <begin position="108"/>
        <end position="467"/>
    </location>
</feature>
<comment type="caution">
    <text evidence="6">Lacks conserved residue(s) required for the propagation of feature annotation.</text>
</comment>
<dbReference type="SMART" id="SM00248">
    <property type="entry name" value="ANK"/>
    <property type="match status" value="6"/>
</dbReference>
<protein>
    <recommendedName>
        <fullName evidence="2">chitinase</fullName>
        <ecNumber evidence="2">3.2.1.14</ecNumber>
    </recommendedName>
</protein>
<dbReference type="VEuPathDB" id="FungiDB:ASPACDRAFT_254"/>
<dbReference type="InterPro" id="IPR036861">
    <property type="entry name" value="Endochitinase-like_sf"/>
</dbReference>
<dbReference type="GO" id="GO:0005975">
    <property type="term" value="P:carbohydrate metabolic process"/>
    <property type="evidence" value="ECO:0007669"/>
    <property type="project" value="InterPro"/>
</dbReference>
<keyword evidence="10" id="KW-0378">Hydrolase</keyword>
<dbReference type="InterPro" id="IPR001223">
    <property type="entry name" value="Glyco_hydro18_cat"/>
</dbReference>
<dbReference type="STRING" id="690307.A0A1L9WUY8"/>
<feature type="compositionally biased region" description="Gly residues" evidence="7">
    <location>
        <begin position="1703"/>
        <end position="1712"/>
    </location>
</feature>
<evidence type="ECO:0000256" key="2">
    <source>
        <dbReference type="ARBA" id="ARBA00012729"/>
    </source>
</evidence>
<feature type="non-terminal residue" evidence="10">
    <location>
        <position position="1712"/>
    </location>
</feature>
<feature type="non-terminal residue" evidence="10">
    <location>
        <position position="1"/>
    </location>
</feature>
<evidence type="ECO:0000256" key="5">
    <source>
        <dbReference type="PROSITE-ProRule" id="PRU00023"/>
    </source>
</evidence>
<keyword evidence="3 6" id="KW-0147">Chitin-binding</keyword>
<dbReference type="InterPro" id="IPR036770">
    <property type="entry name" value="Ankyrin_rpt-contain_sf"/>
</dbReference>
<dbReference type="EC" id="3.2.1.14" evidence="2"/>
<dbReference type="SUPFAM" id="SSF51445">
    <property type="entry name" value="(Trans)glycosidases"/>
    <property type="match status" value="1"/>
</dbReference>
<dbReference type="InterPro" id="IPR050314">
    <property type="entry name" value="Glycosyl_Hydrlase_18"/>
</dbReference>
<dbReference type="InterPro" id="IPR011583">
    <property type="entry name" value="Chitinase_II/V-like_cat"/>
</dbReference>
<dbReference type="SMART" id="SM00636">
    <property type="entry name" value="Glyco_18"/>
    <property type="match status" value="1"/>
</dbReference>
<gene>
    <name evidence="10" type="ORF">ASPACDRAFT_254</name>
</gene>
<dbReference type="SUPFAM" id="SSF54556">
    <property type="entry name" value="Chitinase insertion domain"/>
    <property type="match status" value="1"/>
</dbReference>
<dbReference type="Gene3D" id="3.10.50.10">
    <property type="match status" value="1"/>
</dbReference>
<evidence type="ECO:0000256" key="3">
    <source>
        <dbReference type="ARBA" id="ARBA00022669"/>
    </source>
</evidence>
<sequence>LLAGLGALPSVFADTSCSATVPCETGCCGQYGVCGMGPDYCGADVCINSCDAKAECNPDNWPSEYVNATTCPLNVCCSKYGFCGTTEEFCGNKTVTAPSCDASTHSITRVIGYYNSAAAARGCDAMAPYSVPQGVFTHLYFAFGSIDPDTFEVIPAQQSDETLYPQLEALQIRDLNQELWLSIGGWDFSDSDEPTATTFSDLAAADSTTQAAFFKSLINFMSTYGFTGVDIDWEYPAATDRNGRTEDYDNFPTFLASLKKALSDYKYGLSITLPTSYWYLQHFDLTSIEPSVDWFNVMSYDLHGTWDITDVWEGPYLNAHTNLTQIKSALDLLWGVNIEPSKVNLGLAFYGRSFTVASSSCTEPGCEYLSAGTAGECSDSAGILFNSEIESIVSEYNLTATLYKDAAVKTITWDTDQWVSFDDEDTWKLKAEYAKSVCLGGVMVWSVDEDDDQDTFSNGLAAALGLEVNINSTTGLPLTISEKSTTTTTTTSSQDSVCRFINCGETCPSGFTEITRDDKKSQIMLDSTECLTGSKQTQTLCCPTSSDLPTCRWRGFHNSGKCKGGCDSGEAEVGTITAGCSSGYQSACCTTTTSTEPWSECAWTSGCESDDTCPSGYDKFVVGSRQGWGGRKTCSGSKNYNYCCKSSIPDAFTNCAWTGHQISFINTAYCTDACPSGAIRIAEESVAVLMGANRPGKASDCDFGNEAYCCNGTTTTTSSSVSPRSSPDPLTDSTAYEFSYYLNQWLDNPTCSANEDAQYSATFDYTKRGLHQRSSTSTTTSKQDLVYMYALSYLVAWLTSSTPRSDLTDLFNEAMADHGLQDQAANLTIFTDTIYGYGDPWTGSPSWDAEAIVAQFLCDIADSANAVQSMGAASSILCEIDDNYAKAEGNASVPLGKRMLDGVSENTRSQDGTQPTILAALRGVVNGDLTFHYARWIQGTGRREVNLELAFWIGPTPGTTPTTAMLNSYGDSGDTVNTDRWIVFHLHMPLDSITFRSLTTSDRNFYPGVAAMMVYHSQTLHSLGNYADPRAEFRFSDTYDLNGNNGINVGASANYNGRAEAIACNSGSRWYIGRDSTTDIQTAQRSRTNLPVTYVTELNAFGLWLQNQGLFSYSNLAYIWPVIADYDDSQNQGFRPVSNQVNGWSAYNPQTGAFTTNWDFTGAQDPDFRGRPPCFHDADGFPVYEGPYHCLLNEILYRDDVAALRKYRQSQGRIIRRAYSMDMDNPFVIALERRSFRTLRALVESYPEDRAVAEYLWRHELSLMDAACRAADREFVEWLLAQQPPLGSLRERDCLGRTALMSAAIGLGSSDLEDGWEHAAEPGEVEDEGEQSWEEAEARRREHHEAFIRWLMVQEECCSVEESDLVFPAIDGTGTSTCTVLAAAIPRASYDMVIRLVQAGSDLQTRLHWRRPFETQRYDMRYAKEVTLLHIASLHWNVEAIRALLAHVEPAQMARSRDSQGQLPLHWALTRDRGISVRRLLESVTLLLDADSTTVNQPNREGVAAASQAVAVHANSGASLVPLLKLLLGYGADARVCDLEGRNLLHQLTRTTWDPTCLEPDLLDRLLGQVGVNDPAAADGNTALHYLVRHLDQTDAAHYLIQHSANVNAVNHLGNTPLHELMWGTLPRRLDPHTRQLESIHPDRLTRAREAFVQLLLDSGASMTQQNTAGQTPAKVLEEVLAQRRRAQEAREAAWVRGRGRGRGSGVGRGRG</sequence>
<dbReference type="Pfam" id="PF00704">
    <property type="entry name" value="Glyco_hydro_18"/>
    <property type="match status" value="1"/>
</dbReference>
<evidence type="ECO:0000259" key="8">
    <source>
        <dbReference type="PROSITE" id="PS50941"/>
    </source>
</evidence>
<keyword evidence="6" id="KW-1015">Disulfide bond</keyword>
<dbReference type="RefSeq" id="XP_020056262.1">
    <property type="nucleotide sequence ID" value="XM_020199330.1"/>
</dbReference>
<dbReference type="GeneID" id="30973144"/>
<dbReference type="Gene3D" id="3.20.20.80">
    <property type="entry name" value="Glycosidases"/>
    <property type="match status" value="1"/>
</dbReference>
<dbReference type="PROSITE" id="PS50297">
    <property type="entry name" value="ANK_REP_REGION"/>
    <property type="match status" value="1"/>
</dbReference>
<dbReference type="GO" id="GO:0008061">
    <property type="term" value="F:chitin binding"/>
    <property type="evidence" value="ECO:0007669"/>
    <property type="project" value="UniProtKB-UniRule"/>
</dbReference>
<organism evidence="10 11">
    <name type="scientific">Aspergillus aculeatus (strain ATCC 16872 / CBS 172.66 / WB 5094)</name>
    <dbReference type="NCBI Taxonomy" id="690307"/>
    <lineage>
        <taxon>Eukaryota</taxon>
        <taxon>Fungi</taxon>
        <taxon>Dikarya</taxon>
        <taxon>Ascomycota</taxon>
        <taxon>Pezizomycotina</taxon>
        <taxon>Eurotiomycetes</taxon>
        <taxon>Eurotiomycetidae</taxon>
        <taxon>Eurotiales</taxon>
        <taxon>Aspergillaceae</taxon>
        <taxon>Aspergillus</taxon>
        <taxon>Aspergillus subgen. Circumdati</taxon>
    </lineage>
</organism>
<keyword evidence="5" id="KW-0040">ANK repeat</keyword>
<dbReference type="Gene3D" id="3.30.60.10">
    <property type="entry name" value="Endochitinase-like"/>
    <property type="match status" value="1"/>
</dbReference>
<comment type="similarity">
    <text evidence="1">Belongs to the glycosyl hydrolase 18 family. Chitinase class V subfamily.</text>
</comment>
<dbReference type="InterPro" id="IPR002110">
    <property type="entry name" value="Ankyrin_rpt"/>
</dbReference>
<dbReference type="EMBL" id="KV878977">
    <property type="protein sequence ID" value="OJJ99922.1"/>
    <property type="molecule type" value="Genomic_DNA"/>
</dbReference>
<dbReference type="Proteomes" id="UP000184546">
    <property type="component" value="Unassembled WGS sequence"/>
</dbReference>
<evidence type="ECO:0000256" key="7">
    <source>
        <dbReference type="SAM" id="MobiDB-lite"/>
    </source>
</evidence>
<dbReference type="SUPFAM" id="SSF57016">
    <property type="entry name" value="Plant lectins/antimicrobial peptides"/>
    <property type="match status" value="1"/>
</dbReference>
<dbReference type="Pfam" id="PF12796">
    <property type="entry name" value="Ank_2"/>
    <property type="match status" value="1"/>
</dbReference>
<dbReference type="CDD" id="cd00035">
    <property type="entry name" value="ChtBD1"/>
    <property type="match status" value="1"/>
</dbReference>
<dbReference type="SMART" id="SM00270">
    <property type="entry name" value="ChtBD1"/>
    <property type="match status" value="2"/>
</dbReference>
<dbReference type="SUPFAM" id="SSF48403">
    <property type="entry name" value="Ankyrin repeat"/>
    <property type="match status" value="1"/>
</dbReference>
<feature type="repeat" description="ANK" evidence="5">
    <location>
        <begin position="1579"/>
        <end position="1612"/>
    </location>
</feature>
<dbReference type="PANTHER" id="PTHR11177">
    <property type="entry name" value="CHITINASE"/>
    <property type="match status" value="1"/>
</dbReference>
<accession>A0A1L9WUY8</accession>
<dbReference type="PROSITE" id="PS50941">
    <property type="entry name" value="CHIT_BIND_I_2"/>
    <property type="match status" value="1"/>
</dbReference>
<dbReference type="Gene3D" id="1.25.40.20">
    <property type="entry name" value="Ankyrin repeat-containing domain"/>
    <property type="match status" value="1"/>
</dbReference>
<keyword evidence="11" id="KW-1185">Reference proteome</keyword>
<feature type="disulfide bond" evidence="6">
    <location>
        <begin position="71"/>
        <end position="83"/>
    </location>
</feature>
<evidence type="ECO:0000259" key="9">
    <source>
        <dbReference type="PROSITE" id="PS51910"/>
    </source>
</evidence>
<dbReference type="GO" id="GO:0005576">
    <property type="term" value="C:extracellular region"/>
    <property type="evidence" value="ECO:0007669"/>
    <property type="project" value="TreeGrafter"/>
</dbReference>
<dbReference type="Pfam" id="PF00187">
    <property type="entry name" value="Chitin_bind_1"/>
    <property type="match status" value="1"/>
</dbReference>
<dbReference type="GO" id="GO:0006032">
    <property type="term" value="P:chitin catabolic process"/>
    <property type="evidence" value="ECO:0007669"/>
    <property type="project" value="TreeGrafter"/>
</dbReference>
<feature type="region of interest" description="Disordered" evidence="7">
    <location>
        <begin position="1691"/>
        <end position="1712"/>
    </location>
</feature>
<feature type="domain" description="Chitin-binding type-1" evidence="8">
    <location>
        <begin position="53"/>
        <end position="106"/>
    </location>
</feature>
<dbReference type="OrthoDB" id="73875at2759"/>
<evidence type="ECO:0000256" key="6">
    <source>
        <dbReference type="PROSITE-ProRule" id="PRU00261"/>
    </source>
</evidence>
<dbReference type="InterPro" id="IPR017853">
    <property type="entry name" value="GH"/>
</dbReference>
<reference evidence="11" key="1">
    <citation type="journal article" date="2017" name="Genome Biol.">
        <title>Comparative genomics reveals high biological diversity and specific adaptations in the industrially and medically important fungal genus Aspergillus.</title>
        <authorList>
            <person name="de Vries R.P."/>
            <person name="Riley R."/>
            <person name="Wiebenga A."/>
            <person name="Aguilar-Osorio G."/>
            <person name="Amillis S."/>
            <person name="Uchima C.A."/>
            <person name="Anderluh G."/>
            <person name="Asadollahi M."/>
            <person name="Askin M."/>
            <person name="Barry K."/>
            <person name="Battaglia E."/>
            <person name="Bayram O."/>
            <person name="Benocci T."/>
            <person name="Braus-Stromeyer S.A."/>
            <person name="Caldana C."/>
            <person name="Canovas D."/>
            <person name="Cerqueira G.C."/>
            <person name="Chen F."/>
            <person name="Chen W."/>
            <person name="Choi C."/>
            <person name="Clum A."/>
            <person name="Dos Santos R.A."/>
            <person name="Damasio A.R."/>
            <person name="Diallinas G."/>
            <person name="Emri T."/>
            <person name="Fekete E."/>
            <person name="Flipphi M."/>
            <person name="Freyberg S."/>
            <person name="Gallo A."/>
            <person name="Gournas C."/>
            <person name="Habgood R."/>
            <person name="Hainaut M."/>
            <person name="Harispe M.L."/>
            <person name="Henrissat B."/>
            <person name="Hilden K.S."/>
            <person name="Hope R."/>
            <person name="Hossain A."/>
            <person name="Karabika E."/>
            <person name="Karaffa L."/>
            <person name="Karanyi Z."/>
            <person name="Krasevec N."/>
            <person name="Kuo A."/>
            <person name="Kusch H."/>
            <person name="LaButti K."/>
            <person name="Lagendijk E.L."/>
            <person name="Lapidus A."/>
            <person name="Levasseur A."/>
            <person name="Lindquist E."/>
            <person name="Lipzen A."/>
            <person name="Logrieco A.F."/>
            <person name="MacCabe A."/>
            <person name="Maekelae M.R."/>
            <person name="Malavazi I."/>
            <person name="Melin P."/>
            <person name="Meyer V."/>
            <person name="Mielnichuk N."/>
            <person name="Miskei M."/>
            <person name="Molnar A.P."/>
            <person name="Mule G."/>
            <person name="Ngan C.Y."/>
            <person name="Orejas M."/>
            <person name="Orosz E."/>
            <person name="Ouedraogo J.P."/>
            <person name="Overkamp K.M."/>
            <person name="Park H.-S."/>
            <person name="Perrone G."/>
            <person name="Piumi F."/>
            <person name="Punt P.J."/>
            <person name="Ram A.F."/>
            <person name="Ramon A."/>
            <person name="Rauscher S."/>
            <person name="Record E."/>
            <person name="Riano-Pachon D.M."/>
            <person name="Robert V."/>
            <person name="Roehrig J."/>
            <person name="Ruller R."/>
            <person name="Salamov A."/>
            <person name="Salih N.S."/>
            <person name="Samson R.A."/>
            <person name="Sandor E."/>
            <person name="Sanguinetti M."/>
            <person name="Schuetze T."/>
            <person name="Sepcic K."/>
            <person name="Shelest E."/>
            <person name="Sherlock G."/>
            <person name="Sophianopoulou V."/>
            <person name="Squina F.M."/>
            <person name="Sun H."/>
            <person name="Susca A."/>
            <person name="Todd R.B."/>
            <person name="Tsang A."/>
            <person name="Unkles S.E."/>
            <person name="van de Wiele N."/>
            <person name="van Rossen-Uffink D."/>
            <person name="Oliveira J.V."/>
            <person name="Vesth T.C."/>
            <person name="Visser J."/>
            <person name="Yu J.-H."/>
            <person name="Zhou M."/>
            <person name="Andersen M.R."/>
            <person name="Archer D.B."/>
            <person name="Baker S.E."/>
            <person name="Benoit I."/>
            <person name="Brakhage A.A."/>
            <person name="Braus G.H."/>
            <person name="Fischer R."/>
            <person name="Frisvad J.C."/>
            <person name="Goldman G.H."/>
            <person name="Houbraken J."/>
            <person name="Oakley B."/>
            <person name="Pocsi I."/>
            <person name="Scazzocchio C."/>
            <person name="Seiboth B."/>
            <person name="vanKuyk P.A."/>
            <person name="Wortman J."/>
            <person name="Dyer P.S."/>
            <person name="Grigoriev I.V."/>
        </authorList>
    </citation>
    <scope>NUCLEOTIDE SEQUENCE [LARGE SCALE GENOMIC DNA]</scope>
    <source>
        <strain evidence="11">ATCC 16872 / CBS 172.66 / WB 5094</strain>
    </source>
</reference>
<dbReference type="OMA" id="WANSHTN"/>
<dbReference type="InterPro" id="IPR029070">
    <property type="entry name" value="Chitinase_insertion_sf"/>
</dbReference>
<dbReference type="PROSITE" id="PS00026">
    <property type="entry name" value="CHIT_BIND_I_1"/>
    <property type="match status" value="1"/>
</dbReference>
<dbReference type="InterPro" id="IPR001002">
    <property type="entry name" value="Chitin-bd_1"/>
</dbReference>
<dbReference type="PANTHER" id="PTHR11177:SF389">
    <property type="entry name" value="CHITINASE"/>
    <property type="match status" value="1"/>
</dbReference>
<feature type="disulfide bond" evidence="6">
    <location>
        <begin position="76"/>
        <end position="90"/>
    </location>
</feature>
<dbReference type="GO" id="GO:0008843">
    <property type="term" value="F:endochitinase activity"/>
    <property type="evidence" value="ECO:0007669"/>
    <property type="project" value="UniProtKB-EC"/>
</dbReference>
<dbReference type="InterPro" id="IPR018371">
    <property type="entry name" value="Chitin-binding_1_CS"/>
</dbReference>
<evidence type="ECO:0000313" key="11">
    <source>
        <dbReference type="Proteomes" id="UP000184546"/>
    </source>
</evidence>